<evidence type="ECO:0000313" key="4">
    <source>
        <dbReference type="Proteomes" id="UP000470082"/>
    </source>
</evidence>
<reference evidence="3 4" key="1">
    <citation type="submission" date="2019-08" db="EMBL/GenBank/DDBJ databases">
        <title>In-depth cultivation of the pig gut microbiome towards novel bacterial diversity and tailored functional studies.</title>
        <authorList>
            <person name="Wylensek D."/>
            <person name="Hitch T.C.A."/>
            <person name="Clavel T."/>
        </authorList>
    </citation>
    <scope>NUCLEOTIDE SEQUENCE [LARGE SCALE GENOMIC DNA]</scope>
    <source>
        <strain evidence="3 4">LKV-178-WT-2G</strain>
    </source>
</reference>
<sequence length="216" mass="24652">MKSFLIIGMGRFGRHCAQKLYEMGHQVMAIDKQESRIDAVLSYVHVAQIGDSCDENFLNTLGVSDFDCCVCAIGDDFQSSLETTSLLKELGAKYVVARACRDRHKKFLLRNGADEAVYPERQLANWTAIRVSSEHIFDYIELDKNHAIYELDVPASWIGKTISEVDVRNRYHINVIGIKIDDCVTMDFGPYTKFAKNMRLLVIGQIKQIQKVFKYD</sequence>
<dbReference type="InterPro" id="IPR006037">
    <property type="entry name" value="RCK_C"/>
</dbReference>
<feature type="domain" description="RCK C-terminal" evidence="2">
    <location>
        <begin position="134"/>
        <end position="216"/>
    </location>
</feature>
<dbReference type="Proteomes" id="UP000470082">
    <property type="component" value="Unassembled WGS sequence"/>
</dbReference>
<protein>
    <submittedName>
        <fullName evidence="3">TrkA family potassium uptake protein</fullName>
    </submittedName>
</protein>
<dbReference type="PROSITE" id="PS51202">
    <property type="entry name" value="RCK_C"/>
    <property type="match status" value="1"/>
</dbReference>
<name>A0A7X2N4P0_9FIRM</name>
<gene>
    <name evidence="3" type="ORF">FYJ50_10195</name>
</gene>
<dbReference type="GO" id="GO:0008324">
    <property type="term" value="F:monoatomic cation transmembrane transporter activity"/>
    <property type="evidence" value="ECO:0007669"/>
    <property type="project" value="InterPro"/>
</dbReference>
<dbReference type="Gene3D" id="3.30.70.1450">
    <property type="entry name" value="Regulator of K+ conductance, C-terminal domain"/>
    <property type="match status" value="1"/>
</dbReference>
<dbReference type="PANTHER" id="PTHR43833">
    <property type="entry name" value="POTASSIUM CHANNEL PROTEIN 2-RELATED-RELATED"/>
    <property type="match status" value="1"/>
</dbReference>
<dbReference type="Gene3D" id="3.40.50.720">
    <property type="entry name" value="NAD(P)-binding Rossmann-like Domain"/>
    <property type="match status" value="1"/>
</dbReference>
<keyword evidence="4" id="KW-1185">Reference proteome</keyword>
<proteinExistence type="predicted"/>
<dbReference type="InterPro" id="IPR003148">
    <property type="entry name" value="RCK_N"/>
</dbReference>
<evidence type="ECO:0000259" key="2">
    <source>
        <dbReference type="PROSITE" id="PS51202"/>
    </source>
</evidence>
<accession>A0A7X2N4P0</accession>
<evidence type="ECO:0000259" key="1">
    <source>
        <dbReference type="PROSITE" id="PS51201"/>
    </source>
</evidence>
<dbReference type="Pfam" id="PF02254">
    <property type="entry name" value="TrkA_N"/>
    <property type="match status" value="1"/>
</dbReference>
<dbReference type="InterPro" id="IPR050721">
    <property type="entry name" value="Trk_Ktr_HKT_K-transport"/>
</dbReference>
<dbReference type="InterPro" id="IPR036291">
    <property type="entry name" value="NAD(P)-bd_dom_sf"/>
</dbReference>
<evidence type="ECO:0000313" key="3">
    <source>
        <dbReference type="EMBL" id="MSS02440.1"/>
    </source>
</evidence>
<dbReference type="InterPro" id="IPR036721">
    <property type="entry name" value="RCK_C_sf"/>
</dbReference>
<dbReference type="GO" id="GO:0006813">
    <property type="term" value="P:potassium ion transport"/>
    <property type="evidence" value="ECO:0007669"/>
    <property type="project" value="InterPro"/>
</dbReference>
<dbReference type="Pfam" id="PF02080">
    <property type="entry name" value="TrkA_C"/>
    <property type="match status" value="1"/>
</dbReference>
<dbReference type="PANTHER" id="PTHR43833:SF7">
    <property type="entry name" value="KTR SYSTEM POTASSIUM UPTAKE PROTEIN C"/>
    <property type="match status" value="1"/>
</dbReference>
<dbReference type="AlphaFoldDB" id="A0A7X2N4P0"/>
<dbReference type="SUPFAM" id="SSF116726">
    <property type="entry name" value="TrkA C-terminal domain-like"/>
    <property type="match status" value="1"/>
</dbReference>
<comment type="caution">
    <text evidence="3">The sequence shown here is derived from an EMBL/GenBank/DDBJ whole genome shotgun (WGS) entry which is preliminary data.</text>
</comment>
<feature type="domain" description="RCK N-terminal" evidence="1">
    <location>
        <begin position="1"/>
        <end position="118"/>
    </location>
</feature>
<dbReference type="PROSITE" id="PS51201">
    <property type="entry name" value="RCK_N"/>
    <property type="match status" value="1"/>
</dbReference>
<dbReference type="RefSeq" id="WP_154461644.1">
    <property type="nucleotide sequence ID" value="NZ_JAQYTQ010000012.1"/>
</dbReference>
<organism evidence="3 4">
    <name type="scientific">Floccifex porci</name>
    <dbReference type="NCBI Taxonomy" id="2606629"/>
    <lineage>
        <taxon>Bacteria</taxon>
        <taxon>Bacillati</taxon>
        <taxon>Bacillota</taxon>
        <taxon>Erysipelotrichia</taxon>
        <taxon>Erysipelotrichales</taxon>
        <taxon>Erysipelotrichaceae</taxon>
        <taxon>Floccifex</taxon>
    </lineage>
</organism>
<dbReference type="EMBL" id="VUMM01000035">
    <property type="protein sequence ID" value="MSS02440.1"/>
    <property type="molecule type" value="Genomic_DNA"/>
</dbReference>
<dbReference type="SUPFAM" id="SSF51735">
    <property type="entry name" value="NAD(P)-binding Rossmann-fold domains"/>
    <property type="match status" value="1"/>
</dbReference>